<keyword evidence="5" id="KW-1185">Reference proteome</keyword>
<dbReference type="Pfam" id="PF00561">
    <property type="entry name" value="Abhydrolase_1"/>
    <property type="match status" value="1"/>
</dbReference>
<name>A0A0D0E6Q0_9AGAM</name>
<keyword evidence="2" id="KW-0378">Hydrolase</keyword>
<sequence length="454" mass="51914">MATPAAAKVTELETYTLKGSIKVIDRFFEVPLDYSKPEGERIRIFVRNLVPLDEVRGKNEGNLPYFLYLQGGPGFEVDLFASLDLAGIVHKKGYQTLWLDQRGTGLSSPINVDVFKGKGDQEIAQYLKQFRADNIVRDCEAIRNHLLGRKNEANDRKWTIMGQSFGGFCATTYLSFYADGLKEVFMTGGLPPLVDQPDAVYEVLTKKVKERNVVYYAKYSQDIQRVRRILDHLENNNVILPNGGRLTVSRWLQLGMSFGMHGGIDHVHQLVLRATTDLDSFGSLSYGLLNGVQTKQSFDTNLIYAILHEPIYCQNRAANWSAHRILKAHQEFQWDVVKTLQDTPIYFTGEMIFPDMFDDYHNLRPLKNAAELLAHDDSWDKLYDLEKLAQNTVKVNAATYYDDMYVDFGFAQDTAAKIANTEQFITNQSYHNGIRKRGEEIMRTLFELSKREQD</sequence>
<accession>A0A0D0E6Q0</accession>
<dbReference type="SUPFAM" id="SSF53474">
    <property type="entry name" value="alpha/beta-Hydrolases"/>
    <property type="match status" value="1"/>
</dbReference>
<dbReference type="InterPro" id="IPR051601">
    <property type="entry name" value="Serine_prot/Carboxylest_S33"/>
</dbReference>
<dbReference type="STRING" id="930991.A0A0D0E6Q0"/>
<feature type="domain" description="AB hydrolase-1" evidence="3">
    <location>
        <begin position="66"/>
        <end position="211"/>
    </location>
</feature>
<dbReference type="Gene3D" id="3.40.50.1820">
    <property type="entry name" value="alpha/beta hydrolase"/>
    <property type="match status" value="1"/>
</dbReference>
<dbReference type="InParanoid" id="A0A0D0E6Q0"/>
<gene>
    <name evidence="4" type="ORF">PAXRUDRAFT_821348</name>
</gene>
<dbReference type="InterPro" id="IPR002410">
    <property type="entry name" value="Peptidase_S33"/>
</dbReference>
<proteinExistence type="inferred from homology"/>
<dbReference type="GO" id="GO:0006508">
    <property type="term" value="P:proteolysis"/>
    <property type="evidence" value="ECO:0007669"/>
    <property type="project" value="InterPro"/>
</dbReference>
<evidence type="ECO:0000256" key="2">
    <source>
        <dbReference type="ARBA" id="ARBA00022801"/>
    </source>
</evidence>
<dbReference type="HOGENOM" id="CLU_024518_2_1_1"/>
<protein>
    <recommendedName>
        <fullName evidence="3">AB hydrolase-1 domain-containing protein</fullName>
    </recommendedName>
</protein>
<dbReference type="InterPro" id="IPR000073">
    <property type="entry name" value="AB_hydrolase_1"/>
</dbReference>
<evidence type="ECO:0000256" key="1">
    <source>
        <dbReference type="ARBA" id="ARBA00010088"/>
    </source>
</evidence>
<comment type="similarity">
    <text evidence="1">Belongs to the peptidase S33 family.</text>
</comment>
<dbReference type="Proteomes" id="UP000054538">
    <property type="component" value="Unassembled WGS sequence"/>
</dbReference>
<evidence type="ECO:0000313" key="4">
    <source>
        <dbReference type="EMBL" id="KIL00767.1"/>
    </source>
</evidence>
<dbReference type="InterPro" id="IPR029058">
    <property type="entry name" value="AB_hydrolase_fold"/>
</dbReference>
<dbReference type="EMBL" id="KN824827">
    <property type="protein sequence ID" value="KIL00767.1"/>
    <property type="molecule type" value="Genomic_DNA"/>
</dbReference>
<reference evidence="4 5" key="1">
    <citation type="submission" date="2014-04" db="EMBL/GenBank/DDBJ databases">
        <authorList>
            <consortium name="DOE Joint Genome Institute"/>
            <person name="Kuo A."/>
            <person name="Kohler A."/>
            <person name="Jargeat P."/>
            <person name="Nagy L.G."/>
            <person name="Floudas D."/>
            <person name="Copeland A."/>
            <person name="Barry K.W."/>
            <person name="Cichocki N."/>
            <person name="Veneault-Fourrey C."/>
            <person name="LaButti K."/>
            <person name="Lindquist E.A."/>
            <person name="Lipzen A."/>
            <person name="Lundell T."/>
            <person name="Morin E."/>
            <person name="Murat C."/>
            <person name="Sun H."/>
            <person name="Tunlid A."/>
            <person name="Henrissat B."/>
            <person name="Grigoriev I.V."/>
            <person name="Hibbett D.S."/>
            <person name="Martin F."/>
            <person name="Nordberg H.P."/>
            <person name="Cantor M.N."/>
            <person name="Hua S.X."/>
        </authorList>
    </citation>
    <scope>NUCLEOTIDE SEQUENCE [LARGE SCALE GENOMIC DNA]</scope>
    <source>
        <strain evidence="4 5">Ve08.2h10</strain>
    </source>
</reference>
<organism evidence="4 5">
    <name type="scientific">Paxillus rubicundulus Ve08.2h10</name>
    <dbReference type="NCBI Taxonomy" id="930991"/>
    <lineage>
        <taxon>Eukaryota</taxon>
        <taxon>Fungi</taxon>
        <taxon>Dikarya</taxon>
        <taxon>Basidiomycota</taxon>
        <taxon>Agaricomycotina</taxon>
        <taxon>Agaricomycetes</taxon>
        <taxon>Agaricomycetidae</taxon>
        <taxon>Boletales</taxon>
        <taxon>Paxilineae</taxon>
        <taxon>Paxillaceae</taxon>
        <taxon>Paxillus</taxon>
    </lineage>
</organism>
<reference evidence="5" key="2">
    <citation type="submission" date="2015-01" db="EMBL/GenBank/DDBJ databases">
        <title>Evolutionary Origins and Diversification of the Mycorrhizal Mutualists.</title>
        <authorList>
            <consortium name="DOE Joint Genome Institute"/>
            <consortium name="Mycorrhizal Genomics Consortium"/>
            <person name="Kohler A."/>
            <person name="Kuo A."/>
            <person name="Nagy L.G."/>
            <person name="Floudas D."/>
            <person name="Copeland A."/>
            <person name="Barry K.W."/>
            <person name="Cichocki N."/>
            <person name="Veneault-Fourrey C."/>
            <person name="LaButti K."/>
            <person name="Lindquist E.A."/>
            <person name="Lipzen A."/>
            <person name="Lundell T."/>
            <person name="Morin E."/>
            <person name="Murat C."/>
            <person name="Riley R."/>
            <person name="Ohm R."/>
            <person name="Sun H."/>
            <person name="Tunlid A."/>
            <person name="Henrissat B."/>
            <person name="Grigoriev I.V."/>
            <person name="Hibbett D.S."/>
            <person name="Martin F."/>
        </authorList>
    </citation>
    <scope>NUCLEOTIDE SEQUENCE [LARGE SCALE GENOMIC DNA]</scope>
    <source>
        <strain evidence="5">Ve08.2h10</strain>
    </source>
</reference>
<evidence type="ECO:0000313" key="5">
    <source>
        <dbReference type="Proteomes" id="UP000054538"/>
    </source>
</evidence>
<dbReference type="OrthoDB" id="1898734at2759"/>
<dbReference type="PANTHER" id="PTHR43248:SF2">
    <property type="entry name" value="PROLYL AMINOPEPTIDASE"/>
    <property type="match status" value="1"/>
</dbReference>
<dbReference type="GO" id="GO:0008233">
    <property type="term" value="F:peptidase activity"/>
    <property type="evidence" value="ECO:0007669"/>
    <property type="project" value="InterPro"/>
</dbReference>
<evidence type="ECO:0000259" key="3">
    <source>
        <dbReference type="Pfam" id="PF00561"/>
    </source>
</evidence>
<dbReference type="PRINTS" id="PR00793">
    <property type="entry name" value="PROAMNOPTASE"/>
</dbReference>
<dbReference type="PANTHER" id="PTHR43248">
    <property type="entry name" value="2-SUCCINYL-6-HYDROXY-2,4-CYCLOHEXADIENE-1-CARBOXYLATE SYNTHASE"/>
    <property type="match status" value="1"/>
</dbReference>
<dbReference type="AlphaFoldDB" id="A0A0D0E6Q0"/>